<evidence type="ECO:0000256" key="1">
    <source>
        <dbReference type="SAM" id="Phobius"/>
    </source>
</evidence>
<comment type="caution">
    <text evidence="2">The sequence shown here is derived from an EMBL/GenBank/DDBJ whole genome shotgun (WGS) entry which is preliminary data.</text>
</comment>
<dbReference type="RefSeq" id="WP_307326870.1">
    <property type="nucleotide sequence ID" value="NZ_JAUSUG010000012.1"/>
</dbReference>
<name>A0ABT9ZWZ0_9BACI</name>
<reference evidence="2 3" key="1">
    <citation type="submission" date="2023-07" db="EMBL/GenBank/DDBJ databases">
        <title>Genomic Encyclopedia of Type Strains, Phase IV (KMG-IV): sequencing the most valuable type-strain genomes for metagenomic binning, comparative biology and taxonomic classification.</title>
        <authorList>
            <person name="Goeker M."/>
        </authorList>
    </citation>
    <scope>NUCLEOTIDE SEQUENCE [LARGE SCALE GENOMIC DNA]</scope>
    <source>
        <strain evidence="2 3">DSM 9768</strain>
    </source>
</reference>
<organism evidence="2 3">
    <name type="scientific">Evansella vedderi</name>
    <dbReference type="NCBI Taxonomy" id="38282"/>
    <lineage>
        <taxon>Bacteria</taxon>
        <taxon>Bacillati</taxon>
        <taxon>Bacillota</taxon>
        <taxon>Bacilli</taxon>
        <taxon>Bacillales</taxon>
        <taxon>Bacillaceae</taxon>
        <taxon>Evansella</taxon>
    </lineage>
</organism>
<evidence type="ECO:0000313" key="2">
    <source>
        <dbReference type="EMBL" id="MDQ0255751.1"/>
    </source>
</evidence>
<dbReference type="Proteomes" id="UP001230005">
    <property type="component" value="Unassembled WGS sequence"/>
</dbReference>
<keyword evidence="1" id="KW-1133">Transmembrane helix</keyword>
<gene>
    <name evidence="2" type="ORF">J2S74_003133</name>
</gene>
<keyword evidence="1" id="KW-0812">Transmembrane</keyword>
<protein>
    <submittedName>
        <fullName evidence="2">Pilus assembly protein Flp/PilA</fullName>
    </submittedName>
</protein>
<keyword evidence="3" id="KW-1185">Reference proteome</keyword>
<dbReference type="EMBL" id="JAUSUG010000012">
    <property type="protein sequence ID" value="MDQ0255751.1"/>
    <property type="molecule type" value="Genomic_DNA"/>
</dbReference>
<accession>A0ABT9ZWZ0</accession>
<feature type="transmembrane region" description="Helical" evidence="1">
    <location>
        <begin position="20"/>
        <end position="38"/>
    </location>
</feature>
<proteinExistence type="predicted"/>
<keyword evidence="1" id="KW-0472">Membrane</keyword>
<sequence>MKNLFTKLVRGEEGQGMTEYGLILGLIAVVAVGALALLGDEVKAIFDNITGSFTNPKGN</sequence>
<evidence type="ECO:0000313" key="3">
    <source>
        <dbReference type="Proteomes" id="UP001230005"/>
    </source>
</evidence>